<feature type="transmembrane region" description="Helical" evidence="6">
    <location>
        <begin position="287"/>
        <end position="308"/>
    </location>
</feature>
<sequence>MLKSYFVTAYRYLTRQPGYSLLNITGLTFGMICFLLIALYVVDELSFDAFHSDADRIYRVIETKTSGDGKQTKTGTVAYNISAQGEKNFPQIVASTRAFGMGRANMLNPANDHVFYDDFWMGDNNFLQVFDFPLLEGDRATALQEPYSVVITAEIAKKLFGNKSAMGGLIQTERFPTPFKVTGVLKEIPSNSHLQLRLLFSEATMHSNTEYAQFIASDWTGNGFFTYIKTTEEASIPSLTANLNKLVTSNRTAENANGRTLTLQPLKDIHFYSADIENTLGRAGDIFYVYVFSIIGVFVLFIASINYMNLATARSAGRAKEVGIRKVVGAQRGSLIGQFLTESLLIAFISLIFAALVVQFILPAFNEFTEKKLALNFATDVRIWLGVFGATLLIGLISGSYPAFFLSRYRPYEVLKGKVVNERGNLSLRRVLVVGQFTLSITMIIATFLVYAQLQYVRHKNLGFDKEKLVIVDINSGKVRQSAQTIKAEYAKLAHVKEVSVTSRVPGEWKNLMQVKVKKEGITSAEGMDSYFLGVDENFIQTYEIDLVQGRNFSTAAPADSTAIILNETAAKALGIQEASEQLIEIPAINNAGSPSPLDQPLKVRVIGIAKDFHFQSLHQTIAPMILANAKNPIQYIDYFTVRLSGADLASTISQMEAVLQTIDPSHLFEYHFLDEQLDLFYQEDVKREKIFIASSAATIFIACLGLFGLAAFTAQQRTKEIGIRKVLGASVGNIVTLLSKDFLTLVAIAFILSIPIAWLAMHGWLQNFAYRISISPWLFILAGVLAISVALLTVSFQAIKAALADPVKSLRNE</sequence>
<feature type="domain" description="MacB-like periplasmic core" evidence="8">
    <location>
        <begin position="438"/>
        <end position="658"/>
    </location>
</feature>
<feature type="domain" description="ABC3 transporter permease C-terminal" evidence="7">
    <location>
        <begin position="294"/>
        <end position="409"/>
    </location>
</feature>
<evidence type="ECO:0000256" key="2">
    <source>
        <dbReference type="ARBA" id="ARBA00022475"/>
    </source>
</evidence>
<comment type="subcellular location">
    <subcellularLocation>
        <location evidence="1">Cell membrane</location>
        <topology evidence="1">Multi-pass membrane protein</topology>
    </subcellularLocation>
</comment>
<comment type="caution">
    <text evidence="9">The sequence shown here is derived from an EMBL/GenBank/DDBJ whole genome shotgun (WGS) entry which is preliminary data.</text>
</comment>
<gene>
    <name evidence="9" type="ORF">Q0590_13980</name>
</gene>
<evidence type="ECO:0000256" key="5">
    <source>
        <dbReference type="ARBA" id="ARBA00023136"/>
    </source>
</evidence>
<feature type="transmembrane region" description="Helical" evidence="6">
    <location>
        <begin position="431"/>
        <end position="452"/>
    </location>
</feature>
<feature type="domain" description="MacB-like periplasmic core" evidence="8">
    <location>
        <begin position="20"/>
        <end position="245"/>
    </location>
</feature>
<keyword evidence="3 6" id="KW-0812">Transmembrane</keyword>
<evidence type="ECO:0000313" key="10">
    <source>
        <dbReference type="Proteomes" id="UP001168528"/>
    </source>
</evidence>
<protein>
    <submittedName>
        <fullName evidence="9">ABC transporter permease</fullName>
    </submittedName>
</protein>
<evidence type="ECO:0000256" key="3">
    <source>
        <dbReference type="ARBA" id="ARBA00022692"/>
    </source>
</evidence>
<dbReference type="RefSeq" id="WP_302038178.1">
    <property type="nucleotide sequence ID" value="NZ_JAUKPO010000007.1"/>
</dbReference>
<proteinExistence type="predicted"/>
<name>A0ABT8R851_9BACT</name>
<feature type="domain" description="ABC3 transporter permease C-terminal" evidence="7">
    <location>
        <begin position="696"/>
        <end position="802"/>
    </location>
</feature>
<dbReference type="Proteomes" id="UP001168528">
    <property type="component" value="Unassembled WGS sequence"/>
</dbReference>
<dbReference type="InterPro" id="IPR003838">
    <property type="entry name" value="ABC3_permease_C"/>
</dbReference>
<dbReference type="Pfam" id="PF12704">
    <property type="entry name" value="MacB_PCD"/>
    <property type="match status" value="2"/>
</dbReference>
<dbReference type="EMBL" id="JAUKPO010000007">
    <property type="protein sequence ID" value="MDO1447373.1"/>
    <property type="molecule type" value="Genomic_DNA"/>
</dbReference>
<dbReference type="PANTHER" id="PTHR30572:SF18">
    <property type="entry name" value="ABC-TYPE MACROLIDE FAMILY EXPORT SYSTEM PERMEASE COMPONENT 2"/>
    <property type="match status" value="1"/>
</dbReference>
<evidence type="ECO:0000259" key="8">
    <source>
        <dbReference type="Pfam" id="PF12704"/>
    </source>
</evidence>
<feature type="transmembrane region" description="Helical" evidence="6">
    <location>
        <begin position="691"/>
        <end position="713"/>
    </location>
</feature>
<accession>A0ABT8R851</accession>
<feature type="transmembrane region" description="Helical" evidence="6">
    <location>
        <begin position="344"/>
        <end position="362"/>
    </location>
</feature>
<evidence type="ECO:0000256" key="6">
    <source>
        <dbReference type="SAM" id="Phobius"/>
    </source>
</evidence>
<organism evidence="9 10">
    <name type="scientific">Rhodocytophaga aerolata</name>
    <dbReference type="NCBI Taxonomy" id="455078"/>
    <lineage>
        <taxon>Bacteria</taxon>
        <taxon>Pseudomonadati</taxon>
        <taxon>Bacteroidota</taxon>
        <taxon>Cytophagia</taxon>
        <taxon>Cytophagales</taxon>
        <taxon>Rhodocytophagaceae</taxon>
        <taxon>Rhodocytophaga</taxon>
    </lineage>
</organism>
<keyword evidence="10" id="KW-1185">Reference proteome</keyword>
<keyword evidence="2" id="KW-1003">Cell membrane</keyword>
<evidence type="ECO:0000256" key="1">
    <source>
        <dbReference type="ARBA" id="ARBA00004651"/>
    </source>
</evidence>
<feature type="transmembrane region" description="Helical" evidence="6">
    <location>
        <begin position="383"/>
        <end position="404"/>
    </location>
</feature>
<reference evidence="9" key="1">
    <citation type="submission" date="2023-07" db="EMBL/GenBank/DDBJ databases">
        <title>The genome sequence of Rhodocytophaga aerolata KACC 12507.</title>
        <authorList>
            <person name="Zhang X."/>
        </authorList>
    </citation>
    <scope>NUCLEOTIDE SEQUENCE</scope>
    <source>
        <strain evidence="9">KACC 12507</strain>
    </source>
</reference>
<dbReference type="Pfam" id="PF02687">
    <property type="entry name" value="FtsX"/>
    <property type="match status" value="2"/>
</dbReference>
<feature type="transmembrane region" description="Helical" evidence="6">
    <location>
        <begin position="778"/>
        <end position="800"/>
    </location>
</feature>
<feature type="transmembrane region" description="Helical" evidence="6">
    <location>
        <begin position="743"/>
        <end position="766"/>
    </location>
</feature>
<keyword evidence="5 6" id="KW-0472">Membrane</keyword>
<feature type="transmembrane region" description="Helical" evidence="6">
    <location>
        <begin position="20"/>
        <end position="42"/>
    </location>
</feature>
<dbReference type="PANTHER" id="PTHR30572">
    <property type="entry name" value="MEMBRANE COMPONENT OF TRANSPORTER-RELATED"/>
    <property type="match status" value="1"/>
</dbReference>
<evidence type="ECO:0000256" key="4">
    <source>
        <dbReference type="ARBA" id="ARBA00022989"/>
    </source>
</evidence>
<evidence type="ECO:0000313" key="9">
    <source>
        <dbReference type="EMBL" id="MDO1447373.1"/>
    </source>
</evidence>
<dbReference type="InterPro" id="IPR025857">
    <property type="entry name" value="MacB_PCD"/>
</dbReference>
<keyword evidence="4 6" id="KW-1133">Transmembrane helix</keyword>
<dbReference type="InterPro" id="IPR050250">
    <property type="entry name" value="Macrolide_Exporter_MacB"/>
</dbReference>
<evidence type="ECO:0000259" key="7">
    <source>
        <dbReference type="Pfam" id="PF02687"/>
    </source>
</evidence>